<dbReference type="InterPro" id="IPR006571">
    <property type="entry name" value="TLDc_dom"/>
</dbReference>
<dbReference type="Pfam" id="PF07534">
    <property type="entry name" value="TLD"/>
    <property type="match status" value="1"/>
</dbReference>
<dbReference type="AlphaFoldDB" id="A0A078AGC4"/>
<proteinExistence type="predicted"/>
<organism evidence="2 3">
    <name type="scientific">Stylonychia lemnae</name>
    <name type="common">Ciliate</name>
    <dbReference type="NCBI Taxonomy" id="5949"/>
    <lineage>
        <taxon>Eukaryota</taxon>
        <taxon>Sar</taxon>
        <taxon>Alveolata</taxon>
        <taxon>Ciliophora</taxon>
        <taxon>Intramacronucleata</taxon>
        <taxon>Spirotrichea</taxon>
        <taxon>Stichotrichia</taxon>
        <taxon>Sporadotrichida</taxon>
        <taxon>Oxytrichidae</taxon>
        <taxon>Stylonychinae</taxon>
        <taxon>Stylonychia</taxon>
    </lineage>
</organism>
<reference evidence="2 3" key="1">
    <citation type="submission" date="2014-06" db="EMBL/GenBank/DDBJ databases">
        <authorList>
            <person name="Swart Estienne"/>
        </authorList>
    </citation>
    <scope>NUCLEOTIDE SEQUENCE [LARGE SCALE GENOMIC DNA]</scope>
    <source>
        <strain evidence="2 3">130c</strain>
    </source>
</reference>
<protein>
    <recommendedName>
        <fullName evidence="1">TLDc domain-containing protein</fullName>
    </recommendedName>
</protein>
<keyword evidence="3" id="KW-1185">Reference proteome</keyword>
<gene>
    <name evidence="2" type="primary">Contig15303.g16299</name>
    <name evidence="2" type="ORF">STYLEM_8880</name>
</gene>
<evidence type="ECO:0000259" key="1">
    <source>
        <dbReference type="Pfam" id="PF07534"/>
    </source>
</evidence>
<accession>A0A078AGC4</accession>
<dbReference type="EMBL" id="CCKQ01008432">
    <property type="protein sequence ID" value="CDW79888.1"/>
    <property type="molecule type" value="Genomic_DNA"/>
</dbReference>
<evidence type="ECO:0000313" key="3">
    <source>
        <dbReference type="Proteomes" id="UP000039865"/>
    </source>
</evidence>
<dbReference type="Proteomes" id="UP000039865">
    <property type="component" value="Unassembled WGS sequence"/>
</dbReference>
<sequence length="274" mass="31474">MNRPQEKLNMKLYESQNSYVKEPQLISMKKIKVIKNSQRMIQEGQMIQSQLINKLRPPKSAKKYQSIIQSNVIQNLISCSQIQTASKLIQDNDEIAILQDQLGANIRFKFICHETSVSRNNLVQKINGMTDLLIIVQAKQNNEKLGRFTIYLSVPFQNVAMDQYVVDQNAFILQNDYCFLIKQINNKDRNIGFSPNSILILGKQNQQLYYSPRVQKQDLILKDSHSFSVKQCTSCLGQSFMIPEALDQQDGQNILAGVPAFKIDQIEIFQVIKN</sequence>
<name>A0A078AGC4_STYLE</name>
<feature type="domain" description="TLDc" evidence="1">
    <location>
        <begin position="102"/>
        <end position="271"/>
    </location>
</feature>
<dbReference type="InParanoid" id="A0A078AGC4"/>
<evidence type="ECO:0000313" key="2">
    <source>
        <dbReference type="EMBL" id="CDW79888.1"/>
    </source>
</evidence>